<dbReference type="EMBL" id="FRXN01000001">
    <property type="protein sequence ID" value="SHO59825.1"/>
    <property type="molecule type" value="Genomic_DNA"/>
</dbReference>
<evidence type="ECO:0000256" key="1">
    <source>
        <dbReference type="SAM" id="Phobius"/>
    </source>
</evidence>
<keyword evidence="1" id="KW-1133">Transmembrane helix</keyword>
<dbReference type="OrthoDB" id="838278at2"/>
<keyword evidence="1" id="KW-0812">Transmembrane</keyword>
<keyword evidence="3" id="KW-1185">Reference proteome</keyword>
<evidence type="ECO:0000313" key="3">
    <source>
        <dbReference type="Proteomes" id="UP000184609"/>
    </source>
</evidence>
<reference evidence="3" key="1">
    <citation type="submission" date="2016-12" db="EMBL/GenBank/DDBJ databases">
        <authorList>
            <person name="Varghese N."/>
            <person name="Submissions S."/>
        </authorList>
    </citation>
    <scope>NUCLEOTIDE SEQUENCE [LARGE SCALE GENOMIC DNA]</scope>
    <source>
        <strain evidence="3">DSM 25035</strain>
    </source>
</reference>
<proteinExistence type="predicted"/>
<protein>
    <submittedName>
        <fullName evidence="2">Uncharacterized protein</fullName>
    </submittedName>
</protein>
<dbReference type="Proteomes" id="UP000184609">
    <property type="component" value="Unassembled WGS sequence"/>
</dbReference>
<keyword evidence="1" id="KW-0472">Membrane</keyword>
<gene>
    <name evidence="2" type="ORF">SAMN04488108_0389</name>
</gene>
<feature type="transmembrane region" description="Helical" evidence="1">
    <location>
        <begin position="20"/>
        <end position="41"/>
    </location>
</feature>
<organism evidence="2 3">
    <name type="scientific">Algoriphagus zhangzhouensis</name>
    <dbReference type="NCBI Taxonomy" id="1073327"/>
    <lineage>
        <taxon>Bacteria</taxon>
        <taxon>Pseudomonadati</taxon>
        <taxon>Bacteroidota</taxon>
        <taxon>Cytophagia</taxon>
        <taxon>Cytophagales</taxon>
        <taxon>Cyclobacteriaceae</taxon>
        <taxon>Algoriphagus</taxon>
    </lineage>
</organism>
<evidence type="ECO:0000313" key="2">
    <source>
        <dbReference type="EMBL" id="SHO59825.1"/>
    </source>
</evidence>
<name>A0A1M7Z4M7_9BACT</name>
<dbReference type="RefSeq" id="WP_073570060.1">
    <property type="nucleotide sequence ID" value="NZ_FRXN01000001.1"/>
</dbReference>
<sequence length="141" mass="16694">MIRKQNGLQNYKVPEKELRWAYLFFGLLLAWAFGNLCYKAYIGYTSEIRYTVINFYEKYYDSKGTGMKVFYLVDGETIKEVCFSFDCKQVQKGERRLGYYFVDDPSFFGILYDIKVPSSVMPPQNGWETIPDYLKPKKKRS</sequence>
<dbReference type="AlphaFoldDB" id="A0A1M7Z4M7"/>
<accession>A0A1M7Z4M7</accession>
<dbReference type="STRING" id="1073327.SAMN04488108_0389"/>